<organism evidence="1 2">
    <name type="scientific">Allacma fusca</name>
    <dbReference type="NCBI Taxonomy" id="39272"/>
    <lineage>
        <taxon>Eukaryota</taxon>
        <taxon>Metazoa</taxon>
        <taxon>Ecdysozoa</taxon>
        <taxon>Arthropoda</taxon>
        <taxon>Hexapoda</taxon>
        <taxon>Collembola</taxon>
        <taxon>Symphypleona</taxon>
        <taxon>Sminthuridae</taxon>
        <taxon>Allacma</taxon>
    </lineage>
</organism>
<feature type="non-terminal residue" evidence="1">
    <location>
        <position position="1"/>
    </location>
</feature>
<name>A0A8J2NN40_9HEXA</name>
<reference evidence="1" key="1">
    <citation type="submission" date="2021-06" db="EMBL/GenBank/DDBJ databases">
        <authorList>
            <person name="Hodson N. C."/>
            <person name="Mongue J. A."/>
            <person name="Jaron S. K."/>
        </authorList>
    </citation>
    <scope>NUCLEOTIDE SEQUENCE</scope>
</reference>
<evidence type="ECO:0000313" key="1">
    <source>
        <dbReference type="EMBL" id="CAG7719266.1"/>
    </source>
</evidence>
<evidence type="ECO:0000313" key="2">
    <source>
        <dbReference type="Proteomes" id="UP000708208"/>
    </source>
</evidence>
<dbReference type="Proteomes" id="UP000708208">
    <property type="component" value="Unassembled WGS sequence"/>
</dbReference>
<comment type="caution">
    <text evidence="1">The sequence shown here is derived from an EMBL/GenBank/DDBJ whole genome shotgun (WGS) entry which is preliminary data.</text>
</comment>
<protein>
    <submittedName>
        <fullName evidence="1">Uncharacterized protein</fullName>
    </submittedName>
</protein>
<gene>
    <name evidence="1" type="ORF">AFUS01_LOCUS8600</name>
</gene>
<proteinExistence type="predicted"/>
<dbReference type="EMBL" id="CAJVCH010060074">
    <property type="protein sequence ID" value="CAG7719266.1"/>
    <property type="molecule type" value="Genomic_DNA"/>
</dbReference>
<keyword evidence="2" id="KW-1185">Reference proteome</keyword>
<dbReference type="AlphaFoldDB" id="A0A8J2NN40"/>
<sequence length="166" mass="18845">MSEKVFVIYSKDQCAPLSSVGTGNTSTLTECLHKKQLNFTRLSIGPRDYDPRIGLKVYELPDPNFKYEFNIPWGLSFGGSMTVHPFRADARINGKLYISKSLNLIKCEVTALGNCAQPTIVVGKCETFSECQLKFESPWPFVFNTGYKKMTNQFERSSRPENIRIQ</sequence>
<accession>A0A8J2NN40</accession>